<feature type="domain" description="KilA-N DNA-binding" evidence="2">
    <location>
        <begin position="7"/>
        <end position="89"/>
    </location>
</feature>
<feature type="domain" description="Antirepressor protein C-terminal" evidence="1">
    <location>
        <begin position="131"/>
        <end position="237"/>
    </location>
</feature>
<dbReference type="GO" id="GO:0003677">
    <property type="term" value="F:DNA binding"/>
    <property type="evidence" value="ECO:0007669"/>
    <property type="project" value="InterPro"/>
</dbReference>
<name>A0A4Y7RYM7_9FIRM</name>
<proteinExistence type="predicted"/>
<dbReference type="AlphaFoldDB" id="A0A4Y7RYM7"/>
<evidence type="ECO:0008006" key="5">
    <source>
        <dbReference type="Google" id="ProtNLM"/>
    </source>
</evidence>
<evidence type="ECO:0000313" key="3">
    <source>
        <dbReference type="EMBL" id="TEB13417.1"/>
    </source>
</evidence>
<gene>
    <name evidence="3" type="ORF">Pmgp_00311</name>
</gene>
<organism evidence="3 4">
    <name type="scientific">Pelotomaculum propionicicum</name>
    <dbReference type="NCBI Taxonomy" id="258475"/>
    <lineage>
        <taxon>Bacteria</taxon>
        <taxon>Bacillati</taxon>
        <taxon>Bacillota</taxon>
        <taxon>Clostridia</taxon>
        <taxon>Eubacteriales</taxon>
        <taxon>Desulfotomaculaceae</taxon>
        <taxon>Pelotomaculum</taxon>
    </lineage>
</organism>
<dbReference type="InterPro" id="IPR005039">
    <property type="entry name" value="Ant_C"/>
</dbReference>
<protein>
    <recommendedName>
        <fullName evidence="5">Antirepressor protein C-terminal domain-containing protein</fullName>
    </recommendedName>
</protein>
<dbReference type="RefSeq" id="WP_205077909.1">
    <property type="nucleotide sequence ID" value="NZ_QFFZ01000002.1"/>
</dbReference>
<reference evidence="3 4" key="1">
    <citation type="journal article" date="2018" name="Environ. Microbiol.">
        <title>Novel energy conservation strategies and behaviour of Pelotomaculum schinkii driving syntrophic propionate catabolism.</title>
        <authorList>
            <person name="Hidalgo-Ahumada C.A.P."/>
            <person name="Nobu M.K."/>
            <person name="Narihiro T."/>
            <person name="Tamaki H."/>
            <person name="Liu W.T."/>
            <person name="Kamagata Y."/>
            <person name="Stams A.J.M."/>
            <person name="Imachi H."/>
            <person name="Sousa D.Z."/>
        </authorList>
    </citation>
    <scope>NUCLEOTIDE SEQUENCE [LARGE SCALE GENOMIC DNA]</scope>
    <source>
        <strain evidence="3 4">MGP</strain>
    </source>
</reference>
<dbReference type="InterPro" id="IPR018873">
    <property type="entry name" value="KilA-N_DNA-bd_domain"/>
</dbReference>
<evidence type="ECO:0000259" key="2">
    <source>
        <dbReference type="Pfam" id="PF10543"/>
    </source>
</evidence>
<evidence type="ECO:0000259" key="1">
    <source>
        <dbReference type="Pfam" id="PF03374"/>
    </source>
</evidence>
<accession>A0A4Y7RYM7</accession>
<dbReference type="Pfam" id="PF10543">
    <property type="entry name" value="ORF6N"/>
    <property type="match status" value="1"/>
</dbReference>
<evidence type="ECO:0000313" key="4">
    <source>
        <dbReference type="Proteomes" id="UP000297597"/>
    </source>
</evidence>
<comment type="caution">
    <text evidence="3">The sequence shown here is derived from an EMBL/GenBank/DDBJ whole genome shotgun (WGS) entry which is preliminary data.</text>
</comment>
<dbReference type="Proteomes" id="UP000297597">
    <property type="component" value="Unassembled WGS sequence"/>
</dbReference>
<dbReference type="EMBL" id="QFFZ01000002">
    <property type="protein sequence ID" value="TEB13417.1"/>
    <property type="molecule type" value="Genomic_DNA"/>
</dbReference>
<dbReference type="Pfam" id="PF03374">
    <property type="entry name" value="ANT"/>
    <property type="match status" value="1"/>
</dbReference>
<sequence>MNKLMTIEHKNQRVLTTQQLAKGYGADTNTITVNFSRNRERYTEGKHYFCLEGEALKAFKGNLTNCNVAQNVNKLYLWTEKGALLHAKSLNTDRAWEVYDMLVETYFRARETFVIPKTLPEALRFAAELAEQIDRQKPLVSFAQTCAASRDSVLIRELAKIASKNGVITGEKRLYQRLRAWGFIFPNSTEPYQEYVDRGYFEVTQSNKEVASGNVRLFKVTRVTPKGQIYILNRLKKESMAG</sequence>
<keyword evidence="4" id="KW-1185">Reference proteome</keyword>